<dbReference type="EMBL" id="LNQE01001872">
    <property type="protein sequence ID" value="KUG03691.1"/>
    <property type="molecule type" value="Genomic_DNA"/>
</dbReference>
<dbReference type="GO" id="GO:0004674">
    <property type="term" value="F:protein serine/threonine kinase activity"/>
    <property type="evidence" value="ECO:0007669"/>
    <property type="project" value="UniProtKB-KW"/>
</dbReference>
<dbReference type="PROSITE" id="PS50965">
    <property type="entry name" value="NERD"/>
    <property type="match status" value="1"/>
</dbReference>
<evidence type="ECO:0000259" key="2">
    <source>
        <dbReference type="PROSITE" id="PS50965"/>
    </source>
</evidence>
<keyword evidence="1" id="KW-0472">Membrane</keyword>
<comment type="caution">
    <text evidence="3">The sequence shown here is derived from an EMBL/GenBank/DDBJ whole genome shotgun (WGS) entry which is preliminary data.</text>
</comment>
<name>A0A0W8E4Z7_9ZZZZ</name>
<keyword evidence="3" id="KW-0808">Transferase</keyword>
<keyword evidence="3" id="KW-0723">Serine/threonine-protein kinase</keyword>
<dbReference type="Pfam" id="PF08378">
    <property type="entry name" value="NERD"/>
    <property type="match status" value="1"/>
</dbReference>
<keyword evidence="3" id="KW-0418">Kinase</keyword>
<evidence type="ECO:0000256" key="1">
    <source>
        <dbReference type="SAM" id="Phobius"/>
    </source>
</evidence>
<organism evidence="3">
    <name type="scientific">hydrocarbon metagenome</name>
    <dbReference type="NCBI Taxonomy" id="938273"/>
    <lineage>
        <taxon>unclassified sequences</taxon>
        <taxon>metagenomes</taxon>
        <taxon>ecological metagenomes</taxon>
    </lineage>
</organism>
<sequence>MSTILILSPIILVAIAAVIFILAVKSRDEKNETQRKIMQSGDRGELKVQQVLSNLENPKSRYRVYHNIKLGPDGEHTNEYDTLVVGPNGIFHIETKNYGGERGGIIDVDSNGNWILHKKSGYSKIITNPAGQLDSHEYRLQGFLKKVVGVRNLPTQGIVVLSCDNITVRYNKKFENELTVLGRHELVGYIKNYKSGKKLLYPRTINKICRNIESMNDMAKAN</sequence>
<reference evidence="3" key="1">
    <citation type="journal article" date="2015" name="Proc. Natl. Acad. Sci. U.S.A.">
        <title>Networks of energetic and metabolic interactions define dynamics in microbial communities.</title>
        <authorList>
            <person name="Embree M."/>
            <person name="Liu J.K."/>
            <person name="Al-Bassam M.M."/>
            <person name="Zengler K."/>
        </authorList>
    </citation>
    <scope>NUCLEOTIDE SEQUENCE</scope>
</reference>
<accession>A0A0W8E4Z7</accession>
<keyword evidence="1" id="KW-1133">Transmembrane helix</keyword>
<feature type="domain" description="NERD" evidence="2">
    <location>
        <begin position="40"/>
        <end position="163"/>
    </location>
</feature>
<protein>
    <submittedName>
        <fullName evidence="3">Putative serine/threonine protein kinase</fullName>
    </submittedName>
</protein>
<proteinExistence type="predicted"/>
<dbReference type="InterPro" id="IPR011528">
    <property type="entry name" value="NERD"/>
</dbReference>
<dbReference type="AlphaFoldDB" id="A0A0W8E4Z7"/>
<feature type="transmembrane region" description="Helical" evidence="1">
    <location>
        <begin position="6"/>
        <end position="24"/>
    </location>
</feature>
<keyword evidence="1" id="KW-0812">Transmembrane</keyword>
<evidence type="ECO:0000313" key="3">
    <source>
        <dbReference type="EMBL" id="KUG03691.1"/>
    </source>
</evidence>
<gene>
    <name evidence="3" type="ORF">ASZ90_018938</name>
</gene>